<dbReference type="AlphaFoldDB" id="A0A5E4M763"/>
<proteinExistence type="predicted"/>
<keyword evidence="2" id="KW-1185">Reference proteome</keyword>
<dbReference type="Proteomes" id="UP000325440">
    <property type="component" value="Unassembled WGS sequence"/>
</dbReference>
<gene>
    <name evidence="1" type="ORF">CINCED_3A001031</name>
</gene>
<organism evidence="1 2">
    <name type="scientific">Cinara cedri</name>
    <dbReference type="NCBI Taxonomy" id="506608"/>
    <lineage>
        <taxon>Eukaryota</taxon>
        <taxon>Metazoa</taxon>
        <taxon>Ecdysozoa</taxon>
        <taxon>Arthropoda</taxon>
        <taxon>Hexapoda</taxon>
        <taxon>Insecta</taxon>
        <taxon>Pterygota</taxon>
        <taxon>Neoptera</taxon>
        <taxon>Paraneoptera</taxon>
        <taxon>Hemiptera</taxon>
        <taxon>Sternorrhyncha</taxon>
        <taxon>Aphidomorpha</taxon>
        <taxon>Aphidoidea</taxon>
        <taxon>Aphididae</taxon>
        <taxon>Lachninae</taxon>
        <taxon>Cinara</taxon>
    </lineage>
</organism>
<accession>A0A5E4M763</accession>
<protein>
    <submittedName>
        <fullName evidence="1">Uncharacterized protein</fullName>
    </submittedName>
</protein>
<reference evidence="1 2" key="1">
    <citation type="submission" date="2019-08" db="EMBL/GenBank/DDBJ databases">
        <authorList>
            <person name="Alioto T."/>
            <person name="Alioto T."/>
            <person name="Gomez Garrido J."/>
        </authorList>
    </citation>
    <scope>NUCLEOTIDE SEQUENCE [LARGE SCALE GENOMIC DNA]</scope>
</reference>
<name>A0A5E4M763_9HEMI</name>
<evidence type="ECO:0000313" key="1">
    <source>
        <dbReference type="EMBL" id="VVC27172.1"/>
    </source>
</evidence>
<evidence type="ECO:0000313" key="2">
    <source>
        <dbReference type="Proteomes" id="UP000325440"/>
    </source>
</evidence>
<dbReference type="EMBL" id="CABPRJ010000067">
    <property type="protein sequence ID" value="VVC27172.1"/>
    <property type="molecule type" value="Genomic_DNA"/>
</dbReference>
<sequence length="70" mass="8575">MGMTRLGRRRFDDKKDDVEESCIGIRRLGRSSYCSQDWRTVLNEMQNLWNQLSNREKYKWQYICLAIWPE</sequence>